<feature type="coiled-coil region" evidence="1">
    <location>
        <begin position="153"/>
        <end position="180"/>
    </location>
</feature>
<accession>A0A4Y7JB36</accession>
<evidence type="ECO:0000313" key="4">
    <source>
        <dbReference type="Proteomes" id="UP000316621"/>
    </source>
</evidence>
<feature type="compositionally biased region" description="Polar residues" evidence="2">
    <location>
        <begin position="458"/>
        <end position="493"/>
    </location>
</feature>
<dbReference type="EMBL" id="CM010718">
    <property type="protein sequence ID" value="RZC57008.1"/>
    <property type="molecule type" value="Genomic_DNA"/>
</dbReference>
<sequence length="544" mass="59762">YSFPPPDMIKDRSKKPPPAQDDSSTSPRARETPQHHPRTLDVGGLSQVSPSGLTRPPSSSLPQVDDSKDPTYLPDMKFLRDIFVTTRSNPSLRSAASESLTSLSSDSFLDADQGFIQNASFNLSSQEHPSLLCLGHNHSMSHLEELHESRDLIGRKNTRIAQLESQLAKEKNISSALRRSEQKLKDQVSYLREDVRGLNEDLDNSLQENGVVSNTPSGKVFRDKIMNGHKKNELTTKNLLSTKVSFTNEIKLSAKGLKLDVCTKNRLGLLSDITRVFRENGLSVSREEISTGVEGKLMVSEKFAVPHVLAIHQPEGSHQAVEHERNIRSNRPRNPTIFHHPALGDFELQHLPVGANDAELEERIIQHLAAAAAIGRAHHMSRRDGLRNRSSGQGRPQFLVFSSQPNATSSTPITATPAQGIRDDEPAHPVVAASPNFPLMTVGIETSSGTQKFLAPQADQSPTSASGSGHSAANQCRFSFSSPINSAGQSSPIYQDREGPSELQSFSETLKSKFNAVSTRYKESITKKYQRMEGEAIFSKHCDG</sequence>
<keyword evidence="4" id="KW-1185">Reference proteome</keyword>
<keyword evidence="1" id="KW-0175">Coiled coil</keyword>
<evidence type="ECO:0000256" key="2">
    <source>
        <dbReference type="SAM" id="MobiDB-lite"/>
    </source>
</evidence>
<feature type="region of interest" description="Disordered" evidence="2">
    <location>
        <begin position="1"/>
        <end position="72"/>
    </location>
</feature>
<dbReference type="AlphaFoldDB" id="A0A4Y7JB36"/>
<organism evidence="3 4">
    <name type="scientific">Papaver somniferum</name>
    <name type="common">Opium poppy</name>
    <dbReference type="NCBI Taxonomy" id="3469"/>
    <lineage>
        <taxon>Eukaryota</taxon>
        <taxon>Viridiplantae</taxon>
        <taxon>Streptophyta</taxon>
        <taxon>Embryophyta</taxon>
        <taxon>Tracheophyta</taxon>
        <taxon>Spermatophyta</taxon>
        <taxon>Magnoliopsida</taxon>
        <taxon>Ranunculales</taxon>
        <taxon>Papaveraceae</taxon>
        <taxon>Papaveroideae</taxon>
        <taxon>Papaver</taxon>
    </lineage>
</organism>
<name>A0A4Y7JB36_PAPSO</name>
<feature type="compositionally biased region" description="Polar residues" evidence="2">
    <location>
        <begin position="46"/>
        <end position="62"/>
    </location>
</feature>
<reference evidence="3 4" key="1">
    <citation type="journal article" date="2018" name="Science">
        <title>The opium poppy genome and morphinan production.</title>
        <authorList>
            <person name="Guo L."/>
            <person name="Winzer T."/>
            <person name="Yang X."/>
            <person name="Li Y."/>
            <person name="Ning Z."/>
            <person name="He Z."/>
            <person name="Teodor R."/>
            <person name="Lu Y."/>
            <person name="Bowser T.A."/>
            <person name="Graham I.A."/>
            <person name="Ye K."/>
        </authorList>
    </citation>
    <scope>NUCLEOTIDE SEQUENCE [LARGE SCALE GENOMIC DNA]</scope>
    <source>
        <strain evidence="4">cv. HN1</strain>
        <tissue evidence="3">Leaves</tissue>
    </source>
</reference>
<feature type="non-terminal residue" evidence="3">
    <location>
        <position position="1"/>
    </location>
</feature>
<dbReference type="Proteomes" id="UP000316621">
    <property type="component" value="Chromosome 4"/>
</dbReference>
<gene>
    <name evidence="3" type="ORF">C5167_004311</name>
</gene>
<dbReference type="Gramene" id="RZC57008">
    <property type="protein sequence ID" value="RZC57008"/>
    <property type="gene ID" value="C5167_004311"/>
</dbReference>
<protein>
    <submittedName>
        <fullName evidence="3">Uncharacterized protein</fullName>
    </submittedName>
</protein>
<feature type="region of interest" description="Disordered" evidence="2">
    <location>
        <begin position="454"/>
        <end position="504"/>
    </location>
</feature>
<evidence type="ECO:0000313" key="3">
    <source>
        <dbReference type="EMBL" id="RZC57008.1"/>
    </source>
</evidence>
<evidence type="ECO:0000256" key="1">
    <source>
        <dbReference type="SAM" id="Coils"/>
    </source>
</evidence>
<proteinExistence type="predicted"/>